<evidence type="ECO:0000313" key="4">
    <source>
        <dbReference type="EMBL" id="SBT77366.1"/>
    </source>
</evidence>
<accession>A0A1C3KT94</accession>
<reference evidence="4 5" key="1">
    <citation type="submission" date="2016-06" db="EMBL/GenBank/DDBJ databases">
        <authorList>
            <consortium name="Pathogen Informatics"/>
        </authorList>
    </citation>
    <scope>NUCLEOTIDE SEQUENCE [LARGE SCALE GENOMIC DNA]</scope>
    <source>
        <strain evidence="4">PowCR01</strain>
    </source>
</reference>
<name>A0A1C3KT94_PLAOA</name>
<dbReference type="VEuPathDB" id="PlasmoDB:POWCR01_100006300"/>
<proteinExistence type="predicted"/>
<dbReference type="AlphaFoldDB" id="A0A1C3KT94"/>
<dbReference type="VEuPathDB" id="PlasmoDB:PocGH01_10010800"/>
<dbReference type="Pfam" id="PF09717">
    <property type="entry name" value="CPW_WPC"/>
    <property type="match status" value="2"/>
</dbReference>
<dbReference type="InterPro" id="IPR006387">
    <property type="entry name" value="CPW_WPC_dom"/>
</dbReference>
<keyword evidence="2" id="KW-0732">Signal</keyword>
<feature type="region of interest" description="Disordered" evidence="1">
    <location>
        <begin position="41"/>
        <end position="62"/>
    </location>
</feature>
<gene>
    <name evidence="4" type="primary">PowCR01_100006300</name>
    <name evidence="4" type="ORF">POWCR01_100006300</name>
</gene>
<dbReference type="EMBL" id="LT594514">
    <property type="protein sequence ID" value="SBT77366.1"/>
    <property type="molecule type" value="Genomic_DNA"/>
</dbReference>
<feature type="signal peptide" evidence="2">
    <location>
        <begin position="1"/>
        <end position="20"/>
    </location>
</feature>
<sequence>MNKFFLFLFFLIFCLETSLCENEEKVEIFSDSELENIGGSAGDIISSSSSSPSAGNSSPPNTNVAGDILKELKKIPPPVVELNENALIDPDIICERDYNTPCPNDYNYIGSIHEDDDEICAPSASYDGPCVGEELNVKDMSEKTKESWSQKCQTFWPCKKCVRNFTSFCPEKWDKVRGSIRSCKPSMLYSGPCKHQMNFSGYNARMLEEWSIKCEAWWMCDHINLIGDCPDKDMPITTAATRWRLQNGYQ</sequence>
<evidence type="ECO:0000313" key="5">
    <source>
        <dbReference type="Proteomes" id="UP000243200"/>
    </source>
</evidence>
<feature type="domain" description="CPW-WPC" evidence="3">
    <location>
        <begin position="94"/>
        <end position="160"/>
    </location>
</feature>
<feature type="chain" id="PRO_5008678075" evidence="2">
    <location>
        <begin position="21"/>
        <end position="250"/>
    </location>
</feature>
<feature type="domain" description="CPW-WPC" evidence="3">
    <location>
        <begin position="161"/>
        <end position="222"/>
    </location>
</feature>
<dbReference type="Proteomes" id="UP000243200">
    <property type="component" value="Chromosome 10"/>
</dbReference>
<evidence type="ECO:0000259" key="3">
    <source>
        <dbReference type="SMART" id="SM01099"/>
    </source>
</evidence>
<protein>
    <submittedName>
        <fullName evidence="4">CPW-WPC family protein</fullName>
    </submittedName>
</protein>
<dbReference type="OrthoDB" id="361166at2759"/>
<organism evidence="4 5">
    <name type="scientific">Plasmodium ovale</name>
    <name type="common">malaria parasite P. ovale</name>
    <dbReference type="NCBI Taxonomy" id="36330"/>
    <lineage>
        <taxon>Eukaryota</taxon>
        <taxon>Sar</taxon>
        <taxon>Alveolata</taxon>
        <taxon>Apicomplexa</taxon>
        <taxon>Aconoidasida</taxon>
        <taxon>Haemosporida</taxon>
        <taxon>Plasmodiidae</taxon>
        <taxon>Plasmodium</taxon>
        <taxon>Plasmodium (Plasmodium)</taxon>
    </lineage>
</organism>
<dbReference type="SMART" id="SM01099">
    <property type="entry name" value="CPW_WPC"/>
    <property type="match status" value="2"/>
</dbReference>
<evidence type="ECO:0000256" key="1">
    <source>
        <dbReference type="SAM" id="MobiDB-lite"/>
    </source>
</evidence>
<dbReference type="NCBIfam" id="TIGR01492">
    <property type="entry name" value="CPW_WPC"/>
    <property type="match status" value="2"/>
</dbReference>
<feature type="compositionally biased region" description="Low complexity" evidence="1">
    <location>
        <begin position="41"/>
        <end position="61"/>
    </location>
</feature>
<evidence type="ECO:0000256" key="2">
    <source>
        <dbReference type="SAM" id="SignalP"/>
    </source>
</evidence>